<dbReference type="Gene3D" id="1.10.10.10">
    <property type="entry name" value="Winged helix-like DNA-binding domain superfamily/Winged helix DNA-binding domain"/>
    <property type="match status" value="1"/>
</dbReference>
<dbReference type="RefSeq" id="WP_026137387.1">
    <property type="nucleotide sequence ID" value="NZ_CP187957.1"/>
</dbReference>
<accession>A0A7V4WKS9</accession>
<dbReference type="AlphaFoldDB" id="A0A7V4WKS9"/>
<evidence type="ECO:0000256" key="2">
    <source>
        <dbReference type="ARBA" id="ARBA00023125"/>
    </source>
</evidence>
<evidence type="ECO:0000256" key="1">
    <source>
        <dbReference type="ARBA" id="ARBA00023015"/>
    </source>
</evidence>
<evidence type="ECO:0000313" key="5">
    <source>
        <dbReference type="EMBL" id="HGY38658.1"/>
    </source>
</evidence>
<feature type="domain" description="HTH arsR-type" evidence="4">
    <location>
        <begin position="7"/>
        <end position="102"/>
    </location>
</feature>
<dbReference type="InterPro" id="IPR036388">
    <property type="entry name" value="WH-like_DNA-bd_sf"/>
</dbReference>
<dbReference type="InterPro" id="IPR001845">
    <property type="entry name" value="HTH_ArsR_DNA-bd_dom"/>
</dbReference>
<dbReference type="GO" id="GO:0003677">
    <property type="term" value="F:DNA binding"/>
    <property type="evidence" value="ECO:0007669"/>
    <property type="project" value="UniProtKB-KW"/>
</dbReference>
<gene>
    <name evidence="5" type="ORF">ENW11_02445</name>
</gene>
<protein>
    <submittedName>
        <fullName evidence="5">ArsR family transcriptional regulator</fullName>
    </submittedName>
</protein>
<dbReference type="PANTHER" id="PTHR33154:SF38">
    <property type="entry name" value="HTH ARSR-TYPE DOMAIN-CONTAINING PROTEIN"/>
    <property type="match status" value="1"/>
</dbReference>
<dbReference type="SUPFAM" id="SSF46785">
    <property type="entry name" value="Winged helix' DNA-binding domain"/>
    <property type="match status" value="1"/>
</dbReference>
<keyword evidence="1" id="KW-0805">Transcription regulation</keyword>
<dbReference type="InterPro" id="IPR011991">
    <property type="entry name" value="ArsR-like_HTH"/>
</dbReference>
<reference evidence="5" key="1">
    <citation type="journal article" date="2020" name="mSystems">
        <title>Genome- and Community-Level Interaction Insights into Carbon Utilization and Element Cycling Functions of Hydrothermarchaeota in Hydrothermal Sediment.</title>
        <authorList>
            <person name="Zhou Z."/>
            <person name="Liu Y."/>
            <person name="Xu W."/>
            <person name="Pan J."/>
            <person name="Luo Z.H."/>
            <person name="Li M."/>
        </authorList>
    </citation>
    <scope>NUCLEOTIDE SEQUENCE [LARGE SCALE GENOMIC DNA]</scope>
    <source>
        <strain evidence="5">SpSt-82</strain>
    </source>
</reference>
<evidence type="ECO:0000256" key="3">
    <source>
        <dbReference type="ARBA" id="ARBA00023163"/>
    </source>
</evidence>
<sequence length="309" mass="34675">MRKGGSILVLNTEKDFEVLKVLGSDLRIRILGLLNGKKLNVNEIAKALNIPQSTAAVNIKALEKAGLVKVENKKGKKGSQKLCSAQYSEIVIAFPSRAPEDREDDVIEVEMPVGLYTKFEVSPPCGLCSPEKIIGFLDAPDSFWSPERVKAGLLWFEKGFVEYKFPNNALYKREPLKRIEVSMELSSEVPGTNKNWPSDITLWINEVEIGTWTSPGDFGDRRGRFTPLWWKLEGSQYGLLKTWIVTDEGSFVDGERVSDVTLKDLKIYDHSSIKIRVGVKEDARNVGGINIFGRGFGNYDQDIVLRLCF</sequence>
<name>A0A7V4WKS9_9BACT</name>
<dbReference type="PROSITE" id="PS50987">
    <property type="entry name" value="HTH_ARSR_2"/>
    <property type="match status" value="1"/>
</dbReference>
<comment type="caution">
    <text evidence="5">The sequence shown here is derived from an EMBL/GenBank/DDBJ whole genome shotgun (WGS) entry which is preliminary data.</text>
</comment>
<proteinExistence type="predicted"/>
<dbReference type="EMBL" id="DTIY01000017">
    <property type="protein sequence ID" value="HGY38658.1"/>
    <property type="molecule type" value="Genomic_DNA"/>
</dbReference>
<dbReference type="InterPro" id="IPR036390">
    <property type="entry name" value="WH_DNA-bd_sf"/>
</dbReference>
<dbReference type="CDD" id="cd00090">
    <property type="entry name" value="HTH_ARSR"/>
    <property type="match status" value="1"/>
</dbReference>
<keyword evidence="2" id="KW-0238">DNA-binding</keyword>
<dbReference type="InterPro" id="IPR016943">
    <property type="entry name" value="UCP030050_HTH"/>
</dbReference>
<organism evidence="5">
    <name type="scientific">Candidatus Caldatribacterium saccharofermentans</name>
    <dbReference type="NCBI Taxonomy" id="1454753"/>
    <lineage>
        <taxon>Bacteria</taxon>
        <taxon>Pseudomonadati</taxon>
        <taxon>Atribacterota</taxon>
        <taxon>Atribacteria</taxon>
        <taxon>Atribacterales</taxon>
        <taxon>Candidatus Caldatribacteriaceae</taxon>
        <taxon>Candidatus Caldatribacterium</taxon>
    </lineage>
</organism>
<dbReference type="PIRSF" id="PIRSF030050">
    <property type="entry name" value="UCP030050_HTH"/>
    <property type="match status" value="1"/>
</dbReference>
<dbReference type="Pfam" id="PF12840">
    <property type="entry name" value="HTH_20"/>
    <property type="match status" value="1"/>
</dbReference>
<evidence type="ECO:0000259" key="4">
    <source>
        <dbReference type="PROSITE" id="PS50987"/>
    </source>
</evidence>
<keyword evidence="3" id="KW-0804">Transcription</keyword>
<dbReference type="SMART" id="SM00418">
    <property type="entry name" value="HTH_ARSR"/>
    <property type="match status" value="1"/>
</dbReference>
<dbReference type="GO" id="GO:0003700">
    <property type="term" value="F:DNA-binding transcription factor activity"/>
    <property type="evidence" value="ECO:0007669"/>
    <property type="project" value="InterPro"/>
</dbReference>
<dbReference type="InterPro" id="IPR051081">
    <property type="entry name" value="HTH_MetalResp_TranReg"/>
</dbReference>
<dbReference type="PANTHER" id="PTHR33154">
    <property type="entry name" value="TRANSCRIPTIONAL REGULATOR, ARSR FAMILY"/>
    <property type="match status" value="1"/>
</dbReference>